<gene>
    <name evidence="1" type="ORF">B6N23_05845</name>
</gene>
<reference evidence="1 2" key="1">
    <citation type="submission" date="2023-08" db="EMBL/GenBank/DDBJ databases">
        <title>Transcriptome Analysis of Halomonas alkalicola CICC 11012s to Identify the Genes Involved in Alkaline Tolerances.</title>
        <authorList>
            <person name="Zhai L."/>
        </authorList>
    </citation>
    <scope>NUCLEOTIDE SEQUENCE [LARGE SCALE GENOMIC DNA]</scope>
    <source>
        <strain evidence="1 2">CICC 11012s</strain>
    </source>
</reference>
<organism evidence="1 2">
    <name type="scientific">Halomonas alkalicola</name>
    <dbReference type="NCBI Taxonomy" id="1930622"/>
    <lineage>
        <taxon>Bacteria</taxon>
        <taxon>Pseudomonadati</taxon>
        <taxon>Pseudomonadota</taxon>
        <taxon>Gammaproteobacteria</taxon>
        <taxon>Oceanospirillales</taxon>
        <taxon>Halomonadaceae</taxon>
        <taxon>Halomonas</taxon>
    </lineage>
</organism>
<dbReference type="RefSeq" id="WP_305502761.1">
    <property type="nucleotide sequence ID" value="NZ_CP131913.1"/>
</dbReference>
<evidence type="ECO:0000313" key="1">
    <source>
        <dbReference type="EMBL" id="WLI74425.1"/>
    </source>
</evidence>
<sequence length="88" mass="9897">MSDDVEIEISGREANLILRYGYPFPDQAPAFEAVAGKAGFHRLMIERFWLEMLVGDLSRSIKEVGSPALQEELDSLCVTLETAMRYSD</sequence>
<evidence type="ECO:0000313" key="2">
    <source>
        <dbReference type="Proteomes" id="UP001235344"/>
    </source>
</evidence>
<name>A0ABY9H817_9GAMM</name>
<keyword evidence="2" id="KW-1185">Reference proteome</keyword>
<protein>
    <submittedName>
        <fullName evidence="1">Uncharacterized protein</fullName>
    </submittedName>
</protein>
<dbReference type="EMBL" id="CP131913">
    <property type="protein sequence ID" value="WLI74425.1"/>
    <property type="molecule type" value="Genomic_DNA"/>
</dbReference>
<dbReference type="Proteomes" id="UP001235344">
    <property type="component" value="Chromosome"/>
</dbReference>
<accession>A0ABY9H817</accession>
<proteinExistence type="predicted"/>